<dbReference type="Proteomes" id="UP001272515">
    <property type="component" value="Unassembled WGS sequence"/>
</dbReference>
<dbReference type="NCBIfam" id="TIGR04409">
    <property type="entry name" value="LptC_YrbK"/>
    <property type="match status" value="1"/>
</dbReference>
<evidence type="ECO:0000256" key="1">
    <source>
        <dbReference type="ARBA" id="ARBA00022475"/>
    </source>
</evidence>
<dbReference type="Pfam" id="PF06835">
    <property type="entry name" value="LptC"/>
    <property type="match status" value="1"/>
</dbReference>
<dbReference type="Gene3D" id="2.60.450.10">
    <property type="entry name" value="Lipopolysaccharide (LPS) transport protein A like domain"/>
    <property type="match status" value="1"/>
</dbReference>
<keyword evidence="5 6" id="KW-0472">Membrane</keyword>
<name>A0ABU3Z9X1_9FIRM</name>
<sequence length="180" mass="19358">MKNNKKLIAIVAALVIAIGGFIAYLMSNSGEAEQQTKVPTGQLVNFSGADLREEKDGKLIWALSAEKIEYDPKTKAVVLTNMKGTFNQNDVVTQVTAPHGKMTGDRKSIDIDGGIQATNSEGATFTTEALHLDNVKKIWTSQGAFIYKGKDVTITGDKVSANMALQQLKVEGNAKLTKGE</sequence>
<protein>
    <submittedName>
        <fullName evidence="7">LPS export ABC transporter periplasmic protein LptC</fullName>
    </submittedName>
</protein>
<evidence type="ECO:0000256" key="6">
    <source>
        <dbReference type="SAM" id="Phobius"/>
    </source>
</evidence>
<keyword evidence="4 6" id="KW-1133">Transmembrane helix</keyword>
<dbReference type="EMBL" id="JAWJZB010000008">
    <property type="protein sequence ID" value="MDV5088704.1"/>
    <property type="molecule type" value="Genomic_DNA"/>
</dbReference>
<keyword evidence="1" id="KW-1003">Cell membrane</keyword>
<keyword evidence="8" id="KW-1185">Reference proteome</keyword>
<evidence type="ECO:0000256" key="5">
    <source>
        <dbReference type="ARBA" id="ARBA00023136"/>
    </source>
</evidence>
<proteinExistence type="predicted"/>
<evidence type="ECO:0000256" key="2">
    <source>
        <dbReference type="ARBA" id="ARBA00022519"/>
    </source>
</evidence>
<keyword evidence="2" id="KW-0997">Cell inner membrane</keyword>
<evidence type="ECO:0000313" key="8">
    <source>
        <dbReference type="Proteomes" id="UP001272515"/>
    </source>
</evidence>
<dbReference type="PANTHER" id="PTHR37481:SF1">
    <property type="entry name" value="LIPOPOLYSACCHARIDE EXPORT SYSTEM PROTEIN LPTC"/>
    <property type="match status" value="1"/>
</dbReference>
<dbReference type="RefSeq" id="WP_295192308.1">
    <property type="nucleotide sequence ID" value="NZ_JAWJZA010000007.1"/>
</dbReference>
<evidence type="ECO:0000256" key="3">
    <source>
        <dbReference type="ARBA" id="ARBA00022692"/>
    </source>
</evidence>
<dbReference type="InterPro" id="IPR052363">
    <property type="entry name" value="LPS_export_LptC"/>
</dbReference>
<dbReference type="PANTHER" id="PTHR37481">
    <property type="entry name" value="LIPOPOLYSACCHARIDE EXPORT SYSTEM PROTEIN LPTC"/>
    <property type="match status" value="1"/>
</dbReference>
<evidence type="ECO:0000313" key="7">
    <source>
        <dbReference type="EMBL" id="MDV5088704.1"/>
    </source>
</evidence>
<reference evidence="7 8" key="1">
    <citation type="submission" date="2023-10" db="EMBL/GenBank/DDBJ databases">
        <title>Veillonella sp. nov., isolated from a pig farm feces dump.</title>
        <authorList>
            <person name="Chang Y.-H."/>
        </authorList>
    </citation>
    <scope>NUCLEOTIDE SEQUENCE [LARGE SCALE GENOMIC DNA]</scope>
    <source>
        <strain evidence="7 8">YH-vei2233</strain>
    </source>
</reference>
<comment type="caution">
    <text evidence="7">The sequence shown here is derived from an EMBL/GenBank/DDBJ whole genome shotgun (WGS) entry which is preliminary data.</text>
</comment>
<organism evidence="7 8">
    <name type="scientific">Veillonella absiana</name>
    <dbReference type="NCBI Taxonomy" id="3079305"/>
    <lineage>
        <taxon>Bacteria</taxon>
        <taxon>Bacillati</taxon>
        <taxon>Bacillota</taxon>
        <taxon>Negativicutes</taxon>
        <taxon>Veillonellales</taxon>
        <taxon>Veillonellaceae</taxon>
        <taxon>Veillonella</taxon>
    </lineage>
</organism>
<accession>A0ABU3Z9X1</accession>
<evidence type="ECO:0000256" key="4">
    <source>
        <dbReference type="ARBA" id="ARBA00022989"/>
    </source>
</evidence>
<gene>
    <name evidence="7" type="primary">lptC</name>
    <name evidence="7" type="ORF">RVY80_07605</name>
</gene>
<dbReference type="InterPro" id="IPR010664">
    <property type="entry name" value="LipoPS_assembly_LptC-rel"/>
</dbReference>
<keyword evidence="3 6" id="KW-0812">Transmembrane</keyword>
<dbReference type="InterPro" id="IPR026265">
    <property type="entry name" value="LptC"/>
</dbReference>
<feature type="transmembrane region" description="Helical" evidence="6">
    <location>
        <begin position="7"/>
        <end position="26"/>
    </location>
</feature>